<keyword evidence="6 8" id="KW-0067">ATP-binding</keyword>
<feature type="domain" description="Primosomal protein N' 3' DNA-binding" evidence="9">
    <location>
        <begin position="5"/>
        <end position="100"/>
    </location>
</feature>
<evidence type="ECO:0000313" key="11">
    <source>
        <dbReference type="Proteomes" id="UP000502374"/>
    </source>
</evidence>
<evidence type="ECO:0000256" key="6">
    <source>
        <dbReference type="ARBA" id="ARBA00022840"/>
    </source>
</evidence>
<accession>A0AAJ4GCE1</accession>
<feature type="binding site" evidence="8">
    <location>
        <position position="383"/>
    </location>
    <ligand>
        <name>Zn(2+)</name>
        <dbReference type="ChEBI" id="CHEBI:29105"/>
        <label>2</label>
    </ligand>
</feature>
<dbReference type="Gene3D" id="3.40.1440.60">
    <property type="entry name" value="PriA, 3(prime) DNA-binding domain"/>
    <property type="match status" value="1"/>
</dbReference>
<organism evidence="10 11">
    <name type="scientific">Buchnera aphidicola</name>
    <name type="common">Aphis urticata</name>
    <dbReference type="NCBI Taxonomy" id="2708353"/>
    <lineage>
        <taxon>Bacteria</taxon>
        <taxon>Pseudomonadati</taxon>
        <taxon>Pseudomonadota</taxon>
        <taxon>Gammaproteobacteria</taxon>
        <taxon>Enterobacterales</taxon>
        <taxon>Erwiniaceae</taxon>
        <taxon>Buchnera</taxon>
    </lineage>
</organism>
<protein>
    <recommendedName>
        <fullName evidence="8">Probable replication restart protein PriA</fullName>
    </recommendedName>
    <alternativeName>
        <fullName evidence="8">Putative ATP-dependent DNA helicase PriA</fullName>
    </alternativeName>
</protein>
<evidence type="ECO:0000313" key="10">
    <source>
        <dbReference type="EMBL" id="QIQ41171.1"/>
    </source>
</evidence>
<reference evidence="10 11" key="1">
    <citation type="submission" date="2020-02" db="EMBL/GenBank/DDBJ databases">
        <title>Parallel evolution in the integration of a co-obligate aphid symbiosis.</title>
        <authorList>
            <person name="Monnin D."/>
            <person name="Jackson R."/>
            <person name="Kiers E.T."/>
            <person name="Bunker M."/>
            <person name="Ellers J."/>
            <person name="Henry L.M."/>
        </authorList>
    </citation>
    <scope>NUCLEOTIDE SEQUENCE [LARGE SCALE GENOMIC DNA]</scope>
    <source>
        <strain evidence="10">AURT-53B</strain>
    </source>
</reference>
<dbReference type="Proteomes" id="UP000502374">
    <property type="component" value="Chromosome"/>
</dbReference>
<dbReference type="InterPro" id="IPR041222">
    <property type="entry name" value="PriA_3primeBD"/>
</dbReference>
<evidence type="ECO:0000256" key="3">
    <source>
        <dbReference type="ARBA" id="ARBA00022723"/>
    </source>
</evidence>
<dbReference type="PANTHER" id="PTHR30580">
    <property type="entry name" value="PRIMOSOMAL PROTEIN N"/>
    <property type="match status" value="1"/>
</dbReference>
<feature type="binding site" evidence="8">
    <location>
        <position position="374"/>
    </location>
    <ligand>
        <name>Zn(2+)</name>
        <dbReference type="ChEBI" id="CHEBI:29105"/>
        <label>1</label>
    </ligand>
</feature>
<proteinExistence type="inferred from homology"/>
<dbReference type="GO" id="GO:0006302">
    <property type="term" value="P:double-strand break repair"/>
    <property type="evidence" value="ECO:0007669"/>
    <property type="project" value="InterPro"/>
</dbReference>
<feature type="binding site" evidence="8">
    <location>
        <position position="371"/>
    </location>
    <ligand>
        <name>Zn(2+)</name>
        <dbReference type="ChEBI" id="CHEBI:29105"/>
        <label>1</label>
    </ligand>
</feature>
<comment type="similarity">
    <text evidence="8">Belongs to the helicase family. PriA subfamily.</text>
</comment>
<dbReference type="GO" id="GO:0006310">
    <property type="term" value="P:DNA recombination"/>
    <property type="evidence" value="ECO:0007669"/>
    <property type="project" value="InterPro"/>
</dbReference>
<dbReference type="GO" id="GO:1990077">
    <property type="term" value="C:primosome complex"/>
    <property type="evidence" value="ECO:0007669"/>
    <property type="project" value="UniProtKB-UniRule"/>
</dbReference>
<dbReference type="HAMAP" id="MF_00983">
    <property type="entry name" value="PriA"/>
    <property type="match status" value="1"/>
</dbReference>
<dbReference type="InterPro" id="IPR027417">
    <property type="entry name" value="P-loop_NTPase"/>
</dbReference>
<feature type="binding site" evidence="8">
    <location>
        <position position="414"/>
    </location>
    <ligand>
        <name>Zn(2+)</name>
        <dbReference type="ChEBI" id="CHEBI:29105"/>
        <label>1</label>
    </ligand>
</feature>
<comment type="function">
    <text evidence="8">Initiates the restart of stalled replication forks, which reloads the replicative helicase on sites other than the origin of replication. Recognizes and binds to abandoned replication forks and remodels them to uncover a helicase loading site. Promotes assembly of the primosome at these replication forks.</text>
</comment>
<dbReference type="GO" id="GO:0005524">
    <property type="term" value="F:ATP binding"/>
    <property type="evidence" value="ECO:0007669"/>
    <property type="project" value="UniProtKB-UniRule"/>
</dbReference>
<feature type="binding site" evidence="8">
    <location>
        <position position="401"/>
    </location>
    <ligand>
        <name>Zn(2+)</name>
        <dbReference type="ChEBI" id="CHEBI:29105"/>
        <label>2</label>
    </ligand>
</feature>
<dbReference type="Gene3D" id="3.40.50.300">
    <property type="entry name" value="P-loop containing nucleotide triphosphate hydrolases"/>
    <property type="match status" value="1"/>
</dbReference>
<evidence type="ECO:0000256" key="5">
    <source>
        <dbReference type="ARBA" id="ARBA00022833"/>
    </source>
</evidence>
<dbReference type="GO" id="GO:0003677">
    <property type="term" value="F:DNA binding"/>
    <property type="evidence" value="ECO:0007669"/>
    <property type="project" value="UniProtKB-UniRule"/>
</dbReference>
<evidence type="ECO:0000256" key="8">
    <source>
        <dbReference type="HAMAP-Rule" id="MF_00983"/>
    </source>
</evidence>
<dbReference type="GO" id="GO:0043138">
    <property type="term" value="F:3'-5' DNA helicase activity"/>
    <property type="evidence" value="ECO:0007669"/>
    <property type="project" value="TreeGrafter"/>
</dbReference>
<evidence type="ECO:0000256" key="2">
    <source>
        <dbReference type="ARBA" id="ARBA00022705"/>
    </source>
</evidence>
<evidence type="ECO:0000256" key="4">
    <source>
        <dbReference type="ARBA" id="ARBA00022741"/>
    </source>
</evidence>
<dbReference type="EMBL" id="CP048744">
    <property type="protein sequence ID" value="QIQ41171.1"/>
    <property type="molecule type" value="Genomic_DNA"/>
</dbReference>
<keyword evidence="5 8" id="KW-0862">Zinc</keyword>
<comment type="subunit">
    <text evidence="8">Component of the replication restart primosome.</text>
</comment>
<feature type="binding site" evidence="8">
    <location>
        <position position="380"/>
    </location>
    <ligand>
        <name>Zn(2+)</name>
        <dbReference type="ChEBI" id="CHEBI:29105"/>
        <label>2</label>
    </ligand>
</feature>
<keyword evidence="1 8" id="KW-0639">Primosome</keyword>
<dbReference type="InterPro" id="IPR005259">
    <property type="entry name" value="PriA"/>
</dbReference>
<dbReference type="GO" id="GO:0006269">
    <property type="term" value="P:DNA replication, synthesis of primer"/>
    <property type="evidence" value="ECO:0007669"/>
    <property type="project" value="UniProtKB-KW"/>
</dbReference>
<comment type="cofactor">
    <cofactor evidence="8">
        <name>Zn(2+)</name>
        <dbReference type="ChEBI" id="CHEBI:29105"/>
    </cofactor>
    <text evidence="8">Binds 2 zinc ions per subunit.</text>
</comment>
<evidence type="ECO:0000259" key="9">
    <source>
        <dbReference type="Pfam" id="PF17764"/>
    </source>
</evidence>
<dbReference type="InterPro" id="IPR042115">
    <property type="entry name" value="PriA_3primeBD_sf"/>
</dbReference>
<evidence type="ECO:0000256" key="1">
    <source>
        <dbReference type="ARBA" id="ARBA00022515"/>
    </source>
</evidence>
<feature type="binding site" evidence="8">
    <location>
        <position position="398"/>
    </location>
    <ligand>
        <name>Zn(2+)</name>
        <dbReference type="ChEBI" id="CHEBI:29105"/>
        <label>2</label>
    </ligand>
</feature>
<comment type="caution">
    <text evidence="8">As this protein does not have any detectable helicase domains, it probably does not have helicase activity.</text>
</comment>
<keyword evidence="4 8" id="KW-0547">Nucleotide-binding</keyword>
<dbReference type="SUPFAM" id="SSF52540">
    <property type="entry name" value="P-loop containing nucleoside triphosphate hydrolases"/>
    <property type="match status" value="1"/>
</dbReference>
<dbReference type="GO" id="GO:0006270">
    <property type="term" value="P:DNA replication initiation"/>
    <property type="evidence" value="ECO:0007669"/>
    <property type="project" value="TreeGrafter"/>
</dbReference>
<evidence type="ECO:0000256" key="7">
    <source>
        <dbReference type="ARBA" id="ARBA00023125"/>
    </source>
</evidence>
<dbReference type="PANTHER" id="PTHR30580:SF0">
    <property type="entry name" value="PRIMOSOMAL PROTEIN N"/>
    <property type="match status" value="1"/>
</dbReference>
<dbReference type="NCBIfam" id="TIGR00595">
    <property type="entry name" value="priA"/>
    <property type="match status" value="1"/>
</dbReference>
<sequence length="665" mass="79339">MIIVDVVLPFPIRKYFSYIFPYLMNPIIGSRVLVPFHSKDVIGIIIAFDKRRNLNSLNFKFVKRVIDHQPMLNSSLLHILIWLSKYYHYPIGSIFLSILPNFFKSTHIDKNIYQICSEQNIKQVNKFKINKKFFLSKKILFKINKILIKNSFTSWLISEINLFVKIKFYLGLFEKILKKNLQILIIVPYIKDTYKILFFLKQYFNISIDIMDSNLSNQMFFNIWIKTKNGQNSIVIGTKKSVFSPFLKLGLIVLFEEHSSIYKNIDQLKCNIRDIAILRAFKENIPIILDSKTPSLKTLYNIIHKKIFWINFNQNDTGLILKNEIIDLNKEKIRTYLSDTLINKIFENIKKNFSVLLIFNPSDFIFLGLICNYCNWIPRCHICHNYYEVKKYNDIVFCRACLIYYQKPLLCYKCNFFPLTKFNFGIKKIKKNIKKIFPNIPLLFLTNLRNTKIQKLHSNVSNFSILHSGIIITTEQIAQNYYFPNVKLIGLVNIDHYFFSLNFNNTEYFSQFYFNLVNLIQKKSKFLNILIQTSIPNNNNLINICNKKYFFCARNILMTRKKFLLPPWNFQVILYCHSKKFKKSCIFLKFIYIFLKKQSKKDNIVLWFVGPDPVFSTSRRKYIYQLLIQCSSRIYLQKTLRMSLEISKYFSIFNDIKWFLNFDVN</sequence>
<keyword evidence="2 8" id="KW-0235">DNA replication</keyword>
<gene>
    <name evidence="8 10" type="primary">priA</name>
    <name evidence="10" type="ORF">G4B00_00605</name>
</gene>
<keyword evidence="3 8" id="KW-0479">Metal-binding</keyword>
<dbReference type="GO" id="GO:0008270">
    <property type="term" value="F:zinc ion binding"/>
    <property type="evidence" value="ECO:0007669"/>
    <property type="project" value="UniProtKB-UniRule"/>
</dbReference>
<dbReference type="Pfam" id="PF17764">
    <property type="entry name" value="PriA_3primeBD"/>
    <property type="match status" value="1"/>
</dbReference>
<feature type="binding site" evidence="8">
    <location>
        <position position="411"/>
    </location>
    <ligand>
        <name>Zn(2+)</name>
        <dbReference type="ChEBI" id="CHEBI:29105"/>
        <label>1</label>
    </ligand>
</feature>
<dbReference type="AlphaFoldDB" id="A0AAJ4GCE1"/>
<keyword evidence="7 8" id="KW-0238">DNA-binding</keyword>
<name>A0AAJ4GCE1_9GAMM</name>